<name>A0A2U3L4Q7_9FIRM</name>
<dbReference type="OrthoDB" id="9811997at2"/>
<evidence type="ECO:0000313" key="3">
    <source>
        <dbReference type="Proteomes" id="UP000238916"/>
    </source>
</evidence>
<evidence type="ECO:0000313" key="2">
    <source>
        <dbReference type="EMBL" id="SPF46901.1"/>
    </source>
</evidence>
<accession>A0A2U3L4Q7</accession>
<proteinExistence type="predicted"/>
<organism evidence="2 3">
    <name type="scientific">Candidatus Desulfosporosinus infrequens</name>
    <dbReference type="NCBI Taxonomy" id="2043169"/>
    <lineage>
        <taxon>Bacteria</taxon>
        <taxon>Bacillati</taxon>
        <taxon>Bacillota</taxon>
        <taxon>Clostridia</taxon>
        <taxon>Eubacteriales</taxon>
        <taxon>Desulfitobacteriaceae</taxon>
        <taxon>Desulfosporosinus</taxon>
    </lineage>
</organism>
<dbReference type="Proteomes" id="UP000238916">
    <property type="component" value="Unassembled WGS sequence"/>
</dbReference>
<dbReference type="Pfam" id="PF13408">
    <property type="entry name" value="Zn_ribbon_recom"/>
    <property type="match status" value="1"/>
</dbReference>
<feature type="domain" description="Recombinase zinc beta ribbon" evidence="1">
    <location>
        <begin position="30"/>
        <end position="76"/>
    </location>
</feature>
<dbReference type="AlphaFoldDB" id="A0A2U3L4Q7"/>
<evidence type="ECO:0000259" key="1">
    <source>
        <dbReference type="Pfam" id="PF13408"/>
    </source>
</evidence>
<reference evidence="3" key="1">
    <citation type="submission" date="2018-02" db="EMBL/GenBank/DDBJ databases">
        <authorList>
            <person name="Hausmann B."/>
        </authorList>
    </citation>
    <scope>NUCLEOTIDE SEQUENCE [LARGE SCALE GENOMIC DNA]</scope>
    <source>
        <strain evidence="3">Peat soil MAG SbF1</strain>
    </source>
</reference>
<gene>
    <name evidence="2" type="ORF">SBF1_3700003</name>
</gene>
<dbReference type="EMBL" id="OMOF01000302">
    <property type="protein sequence ID" value="SPF46901.1"/>
    <property type="molecule type" value="Genomic_DNA"/>
</dbReference>
<sequence length="77" mass="8583">MSTGILRTFYASTAWKKCRDGFFNAKFGLCEDCGSLTIGAKRKQGIVKSYVCTTYNKYGKAYCSGHKISHDDLDIIV</sequence>
<dbReference type="InterPro" id="IPR025827">
    <property type="entry name" value="Zn_ribbon_recom_dom"/>
</dbReference>
<protein>
    <recommendedName>
        <fullName evidence="1">Recombinase zinc beta ribbon domain-containing protein</fullName>
    </recommendedName>
</protein>